<dbReference type="GO" id="GO:0046872">
    <property type="term" value="F:metal ion binding"/>
    <property type="evidence" value="ECO:0007669"/>
    <property type="project" value="UniProtKB-KW"/>
</dbReference>
<dbReference type="Pfam" id="PF00667">
    <property type="entry name" value="FAD_binding_1"/>
    <property type="match status" value="1"/>
</dbReference>
<dbReference type="AlphaFoldDB" id="A0ABD0R6E5"/>
<accession>A0ABD0R6E5</accession>
<comment type="cofactor">
    <cofactor evidence="1">
        <name>FMN</name>
        <dbReference type="ChEBI" id="CHEBI:58210"/>
    </cofactor>
</comment>
<keyword evidence="7" id="KW-0288">FMN</keyword>
<evidence type="ECO:0000256" key="4">
    <source>
        <dbReference type="ARBA" id="ARBA00006267"/>
    </source>
</evidence>
<comment type="similarity">
    <text evidence="4">Belongs to the NOS family.</text>
</comment>
<evidence type="ECO:0000256" key="7">
    <source>
        <dbReference type="ARBA" id="ARBA00022643"/>
    </source>
</evidence>
<evidence type="ECO:0000256" key="10">
    <source>
        <dbReference type="ARBA" id="ARBA00022860"/>
    </source>
</evidence>
<dbReference type="InterPro" id="IPR050607">
    <property type="entry name" value="NOS"/>
</dbReference>
<evidence type="ECO:0000256" key="2">
    <source>
        <dbReference type="ARBA" id="ARBA00001950"/>
    </source>
</evidence>
<evidence type="ECO:0000256" key="6">
    <source>
        <dbReference type="ARBA" id="ARBA00022617"/>
    </source>
</evidence>
<feature type="non-terminal residue" evidence="15">
    <location>
        <position position="62"/>
    </location>
</feature>
<evidence type="ECO:0000256" key="11">
    <source>
        <dbReference type="ARBA" id="ARBA00023002"/>
    </source>
</evidence>
<evidence type="ECO:0000256" key="5">
    <source>
        <dbReference type="ARBA" id="ARBA00012989"/>
    </source>
</evidence>
<dbReference type="Gene3D" id="2.40.30.10">
    <property type="entry name" value="Translation factors"/>
    <property type="match status" value="1"/>
</dbReference>
<protein>
    <recommendedName>
        <fullName evidence="5">nitric-oxide synthase (NADPH)</fullName>
        <ecNumber evidence="5">1.14.13.39</ecNumber>
    </recommendedName>
</protein>
<evidence type="ECO:0000256" key="3">
    <source>
        <dbReference type="ARBA" id="ARBA00001970"/>
    </source>
</evidence>
<evidence type="ECO:0000313" key="15">
    <source>
        <dbReference type="EMBL" id="KAL0194004.1"/>
    </source>
</evidence>
<dbReference type="EC" id="1.14.13.39" evidence="5"/>
<dbReference type="GO" id="GO:0004517">
    <property type="term" value="F:nitric-oxide synthase activity"/>
    <property type="evidence" value="ECO:0007669"/>
    <property type="project" value="UniProtKB-EC"/>
</dbReference>
<keyword evidence="11" id="KW-0560">Oxidoreductase</keyword>
<keyword evidence="7" id="KW-0285">Flavoprotein</keyword>
<keyword evidence="9" id="KW-0521">NADP</keyword>
<comment type="cofactor">
    <cofactor evidence="3">
        <name>heme b</name>
        <dbReference type="ChEBI" id="CHEBI:60344"/>
    </cofactor>
</comment>
<evidence type="ECO:0000256" key="12">
    <source>
        <dbReference type="ARBA" id="ARBA00023004"/>
    </source>
</evidence>
<dbReference type="GO" id="GO:0005516">
    <property type="term" value="F:calmodulin binding"/>
    <property type="evidence" value="ECO:0007669"/>
    <property type="project" value="UniProtKB-KW"/>
</dbReference>
<evidence type="ECO:0000259" key="14">
    <source>
        <dbReference type="Pfam" id="PF00667"/>
    </source>
</evidence>
<keyword evidence="6" id="KW-0349">Heme</keyword>
<evidence type="ECO:0000256" key="9">
    <source>
        <dbReference type="ARBA" id="ARBA00022857"/>
    </source>
</evidence>
<organism evidence="15 16">
    <name type="scientific">Cirrhinus mrigala</name>
    <name type="common">Mrigala</name>
    <dbReference type="NCBI Taxonomy" id="683832"/>
    <lineage>
        <taxon>Eukaryota</taxon>
        <taxon>Metazoa</taxon>
        <taxon>Chordata</taxon>
        <taxon>Craniata</taxon>
        <taxon>Vertebrata</taxon>
        <taxon>Euteleostomi</taxon>
        <taxon>Actinopterygii</taxon>
        <taxon>Neopterygii</taxon>
        <taxon>Teleostei</taxon>
        <taxon>Ostariophysi</taxon>
        <taxon>Cypriniformes</taxon>
        <taxon>Cyprinidae</taxon>
        <taxon>Labeoninae</taxon>
        <taxon>Labeonini</taxon>
        <taxon>Cirrhinus</taxon>
    </lineage>
</organism>
<evidence type="ECO:0000313" key="16">
    <source>
        <dbReference type="Proteomes" id="UP001529510"/>
    </source>
</evidence>
<dbReference type="EMBL" id="JAMKFB020000005">
    <property type="protein sequence ID" value="KAL0194004.1"/>
    <property type="molecule type" value="Genomic_DNA"/>
</dbReference>
<keyword evidence="8" id="KW-0479">Metal-binding</keyword>
<keyword evidence="16" id="KW-1185">Reference proteome</keyword>
<name>A0ABD0R6E5_CIRMR</name>
<dbReference type="PANTHER" id="PTHR43410">
    <property type="entry name" value="NITRIC OXIDE SYNTHASE OXYGENASE"/>
    <property type="match status" value="1"/>
</dbReference>
<dbReference type="PANTHER" id="PTHR43410:SF1">
    <property type="entry name" value="NITRIC OXIDE SYNTHASE"/>
    <property type="match status" value="1"/>
</dbReference>
<feature type="domain" description="Sulfite reductase [NADPH] flavoprotein alpha-component-like FAD-binding" evidence="14">
    <location>
        <begin position="7"/>
        <end position="62"/>
    </location>
</feature>
<dbReference type="Proteomes" id="UP001529510">
    <property type="component" value="Unassembled WGS sequence"/>
</dbReference>
<evidence type="ECO:0000256" key="13">
    <source>
        <dbReference type="ARBA" id="ARBA00047419"/>
    </source>
</evidence>
<evidence type="ECO:0000256" key="1">
    <source>
        <dbReference type="ARBA" id="ARBA00001917"/>
    </source>
</evidence>
<sequence>MFSYFLSTSRLTIFVRLDANNHETLKYLPGDHLGVYPGNNELLVTTLIEKLEDAPPVNQIVK</sequence>
<evidence type="ECO:0000256" key="8">
    <source>
        <dbReference type="ARBA" id="ARBA00022723"/>
    </source>
</evidence>
<dbReference type="InterPro" id="IPR003097">
    <property type="entry name" value="CysJ-like_FAD-binding"/>
</dbReference>
<keyword evidence="12" id="KW-0408">Iron</keyword>
<gene>
    <name evidence="15" type="ORF">M9458_012300</name>
</gene>
<comment type="caution">
    <text evidence="15">The sequence shown here is derived from an EMBL/GenBank/DDBJ whole genome shotgun (WGS) entry which is preliminary data.</text>
</comment>
<dbReference type="SUPFAM" id="SSF63380">
    <property type="entry name" value="Riboflavin synthase domain-like"/>
    <property type="match status" value="1"/>
</dbReference>
<reference evidence="15 16" key="1">
    <citation type="submission" date="2024-05" db="EMBL/GenBank/DDBJ databases">
        <title>Genome sequencing and assembly of Indian major carp, Cirrhinus mrigala (Hamilton, 1822).</title>
        <authorList>
            <person name="Mohindra V."/>
            <person name="Chowdhury L.M."/>
            <person name="Lal K."/>
            <person name="Jena J.K."/>
        </authorList>
    </citation>
    <scope>NUCLEOTIDE SEQUENCE [LARGE SCALE GENOMIC DNA]</scope>
    <source>
        <strain evidence="15">CM1030</strain>
        <tissue evidence="15">Blood</tissue>
    </source>
</reference>
<comment type="cofactor">
    <cofactor evidence="2">
        <name>(6R)-L-erythro-5,6,7,8-tetrahydrobiopterin</name>
        <dbReference type="ChEBI" id="CHEBI:59560"/>
    </cofactor>
</comment>
<keyword evidence="10" id="KW-0112">Calmodulin-binding</keyword>
<proteinExistence type="inferred from homology"/>
<dbReference type="InterPro" id="IPR017938">
    <property type="entry name" value="Riboflavin_synthase-like_b-brl"/>
</dbReference>
<comment type="catalytic activity">
    <reaction evidence="13">
        <text>2 L-arginine + 3 NADPH + 4 O2 + H(+) = 2 L-citrulline + 2 nitric oxide + 3 NADP(+) + 4 H2O</text>
        <dbReference type="Rhea" id="RHEA:19897"/>
        <dbReference type="ChEBI" id="CHEBI:15377"/>
        <dbReference type="ChEBI" id="CHEBI:15378"/>
        <dbReference type="ChEBI" id="CHEBI:15379"/>
        <dbReference type="ChEBI" id="CHEBI:16480"/>
        <dbReference type="ChEBI" id="CHEBI:32682"/>
        <dbReference type="ChEBI" id="CHEBI:57743"/>
        <dbReference type="ChEBI" id="CHEBI:57783"/>
        <dbReference type="ChEBI" id="CHEBI:58349"/>
        <dbReference type="EC" id="1.14.13.39"/>
    </reaction>
    <physiologicalReaction direction="left-to-right" evidence="13">
        <dbReference type="Rhea" id="RHEA:19898"/>
    </physiologicalReaction>
</comment>